<feature type="domain" description="PNPLA" evidence="5">
    <location>
        <begin position="8"/>
        <end position="175"/>
    </location>
</feature>
<dbReference type="PROSITE" id="PS51635">
    <property type="entry name" value="PNPLA"/>
    <property type="match status" value="1"/>
</dbReference>
<dbReference type="PANTHER" id="PTHR14226:SF25">
    <property type="entry name" value="PHOSPHOESTERASE"/>
    <property type="match status" value="1"/>
</dbReference>
<keyword evidence="2 4" id="KW-0442">Lipid degradation</keyword>
<dbReference type="CDD" id="cd07208">
    <property type="entry name" value="Pat_hypo_Ecoli_yjju_like"/>
    <property type="match status" value="1"/>
</dbReference>
<feature type="active site" description="Nucleophile" evidence="4">
    <location>
        <position position="41"/>
    </location>
</feature>
<accession>A0A366EB47</accession>
<feature type="active site" description="Proton acceptor" evidence="4">
    <location>
        <position position="162"/>
    </location>
</feature>
<evidence type="ECO:0000259" key="5">
    <source>
        <dbReference type="PROSITE" id="PS51635"/>
    </source>
</evidence>
<evidence type="ECO:0000256" key="1">
    <source>
        <dbReference type="ARBA" id="ARBA00022801"/>
    </source>
</evidence>
<dbReference type="EMBL" id="QNRJ01000030">
    <property type="protein sequence ID" value="RBO99650.1"/>
    <property type="molecule type" value="Genomic_DNA"/>
</dbReference>
<name>A0A366EB47_9BACI</name>
<dbReference type="Proteomes" id="UP000252118">
    <property type="component" value="Unassembled WGS sequence"/>
</dbReference>
<feature type="short sequence motif" description="DGA/G" evidence="4">
    <location>
        <begin position="162"/>
        <end position="164"/>
    </location>
</feature>
<dbReference type="Pfam" id="PF19890">
    <property type="entry name" value="DUF6363"/>
    <property type="match status" value="1"/>
</dbReference>
<keyword evidence="1 4" id="KW-0378">Hydrolase</keyword>
<reference evidence="6 7" key="1">
    <citation type="submission" date="2018-06" db="EMBL/GenBank/DDBJ databases">
        <title>Freshwater and sediment microbial communities from various areas in North America, analyzing microbe dynamics in response to fracking.</title>
        <authorList>
            <person name="Lamendella R."/>
        </authorList>
    </citation>
    <scope>NUCLEOTIDE SEQUENCE [LARGE SCALE GENOMIC DNA]</scope>
    <source>
        <strain evidence="6 7">97B</strain>
    </source>
</reference>
<dbReference type="InterPro" id="IPR045943">
    <property type="entry name" value="DUF6363"/>
</dbReference>
<feature type="short sequence motif" description="GXSXG" evidence="4">
    <location>
        <begin position="39"/>
        <end position="43"/>
    </location>
</feature>
<dbReference type="AlphaFoldDB" id="A0A366EB47"/>
<dbReference type="GO" id="GO:0016042">
    <property type="term" value="P:lipid catabolic process"/>
    <property type="evidence" value="ECO:0007669"/>
    <property type="project" value="UniProtKB-UniRule"/>
</dbReference>
<gene>
    <name evidence="6" type="ORF">DET59_1305</name>
</gene>
<dbReference type="InterPro" id="IPR037483">
    <property type="entry name" value="YjjU-like"/>
</dbReference>
<dbReference type="InterPro" id="IPR050301">
    <property type="entry name" value="NTE"/>
</dbReference>
<evidence type="ECO:0000256" key="4">
    <source>
        <dbReference type="PROSITE-ProRule" id="PRU01161"/>
    </source>
</evidence>
<proteinExistence type="predicted"/>
<dbReference type="InterPro" id="IPR002641">
    <property type="entry name" value="PNPLA_dom"/>
</dbReference>
<dbReference type="SUPFAM" id="SSF52151">
    <property type="entry name" value="FabD/lysophospholipase-like"/>
    <property type="match status" value="1"/>
</dbReference>
<protein>
    <submittedName>
        <fullName evidence="6">Putative patatin/cPLA2 family phospholipase</fullName>
    </submittedName>
</protein>
<evidence type="ECO:0000313" key="6">
    <source>
        <dbReference type="EMBL" id="RBO99650.1"/>
    </source>
</evidence>
<keyword evidence="3 4" id="KW-0443">Lipid metabolism</keyword>
<feature type="short sequence motif" description="GXGXXG" evidence="4">
    <location>
        <begin position="12"/>
        <end position="17"/>
    </location>
</feature>
<dbReference type="Gene3D" id="3.40.1090.10">
    <property type="entry name" value="Cytosolic phospholipase A2 catalytic domain"/>
    <property type="match status" value="2"/>
</dbReference>
<organism evidence="6 7">
    <name type="scientific">Rossellomorea aquimaris</name>
    <dbReference type="NCBI Taxonomy" id="189382"/>
    <lineage>
        <taxon>Bacteria</taxon>
        <taxon>Bacillati</taxon>
        <taxon>Bacillota</taxon>
        <taxon>Bacilli</taxon>
        <taxon>Bacillales</taxon>
        <taxon>Bacillaceae</taxon>
        <taxon>Rossellomorea</taxon>
    </lineage>
</organism>
<dbReference type="PANTHER" id="PTHR14226">
    <property type="entry name" value="NEUROPATHY TARGET ESTERASE/SWISS CHEESE D.MELANOGASTER"/>
    <property type="match status" value="1"/>
</dbReference>
<evidence type="ECO:0000256" key="2">
    <source>
        <dbReference type="ARBA" id="ARBA00022963"/>
    </source>
</evidence>
<evidence type="ECO:0000313" key="7">
    <source>
        <dbReference type="Proteomes" id="UP000252118"/>
    </source>
</evidence>
<evidence type="ECO:0000256" key="3">
    <source>
        <dbReference type="ARBA" id="ARBA00023098"/>
    </source>
</evidence>
<dbReference type="Pfam" id="PF01734">
    <property type="entry name" value="Patatin"/>
    <property type="match status" value="1"/>
</dbReference>
<comment type="caution">
    <text evidence="6">The sequence shown here is derived from an EMBL/GenBank/DDBJ whole genome shotgun (WGS) entry which is preliminary data.</text>
</comment>
<dbReference type="GO" id="GO:0016787">
    <property type="term" value="F:hydrolase activity"/>
    <property type="evidence" value="ECO:0007669"/>
    <property type="project" value="UniProtKB-UniRule"/>
</dbReference>
<sequence>MMIENTGLVLEGGGMRGIYTAGALEYFLERGIEFPYVVGVSAGACNAASYLSKQNGRNKKVNVDFIRDPKYLSWRNYWKTGELFGMDYVFDEIPNKLVPFDYEAFYSNSTEFIVGTTDCHTGKPAYFSRREYGEDLLTIIRASSSLPFVAPIVEFESRHLLDGGISDPVPIGKAEQDGFKKNVVILTRNKGYYKKPSRFSFLVKRKYPGYPELHKTMFNRYLRYNQTIKELETREKNGDVLIIQPQHPLKVSRIEKNPQKLDELYWQGYHDAEAKDKKIMEWNRSATPVHS</sequence>
<dbReference type="InterPro" id="IPR016035">
    <property type="entry name" value="Acyl_Trfase/lysoPLipase"/>
</dbReference>